<dbReference type="InterPro" id="IPR021254">
    <property type="entry name" value="DUF2806"/>
</dbReference>
<evidence type="ECO:0000313" key="3">
    <source>
        <dbReference type="Proteomes" id="UP000630353"/>
    </source>
</evidence>
<dbReference type="Proteomes" id="UP000630353">
    <property type="component" value="Unassembled WGS sequence"/>
</dbReference>
<protein>
    <recommendedName>
        <fullName evidence="4">DUF2806 domain-containing protein</fullName>
    </recommendedName>
</protein>
<feature type="region of interest" description="Disordered" evidence="1">
    <location>
        <begin position="1"/>
        <end position="23"/>
    </location>
</feature>
<name>A0A918XRW8_9PROT</name>
<dbReference type="EMBL" id="BMZS01000005">
    <property type="protein sequence ID" value="GHD51013.1"/>
    <property type="molecule type" value="Genomic_DNA"/>
</dbReference>
<evidence type="ECO:0000256" key="1">
    <source>
        <dbReference type="SAM" id="MobiDB-lite"/>
    </source>
</evidence>
<comment type="caution">
    <text evidence="2">The sequence shown here is derived from an EMBL/GenBank/DDBJ whole genome shotgun (WGS) entry which is preliminary data.</text>
</comment>
<reference evidence="2" key="2">
    <citation type="submission" date="2020-09" db="EMBL/GenBank/DDBJ databases">
        <authorList>
            <person name="Sun Q."/>
            <person name="Kim S."/>
        </authorList>
    </citation>
    <scope>NUCLEOTIDE SEQUENCE</scope>
    <source>
        <strain evidence="2">KCTC 42651</strain>
    </source>
</reference>
<keyword evidence="3" id="KW-1185">Reference proteome</keyword>
<dbReference type="RefSeq" id="WP_189989968.1">
    <property type="nucleotide sequence ID" value="NZ_BMZS01000005.1"/>
</dbReference>
<sequence>MSDGPDSSAADRETPAIPALGLPKPAGLAAGPAAAGQASPSLARLNDMVVVTLGAVQRDWLRGLYHARPTGDGSGDLVDRAAERTDHVELRRQINIEAVLQRALRILPETVDEGTPDLDWAARFFNAVSDTADVEFSRLWARLLVIEVRRPGAVPSNTLQRLPGLSKEALRLFSRFAAFAISNFVIRLEQEFFDRKDVTGDQILLLEEYGLVRTNRDLNRVFQSQRSDRFSTNLLYADKALRITHDDPGKQLSLPCYRLTEAGTTLARALFEEGEIRADTDYIVEIVRTVQRQGFHTAQADILERSDEQIVSKHSPFCDIAVLRR</sequence>
<accession>A0A918XRW8</accession>
<evidence type="ECO:0000313" key="2">
    <source>
        <dbReference type="EMBL" id="GHD51013.1"/>
    </source>
</evidence>
<evidence type="ECO:0008006" key="4">
    <source>
        <dbReference type="Google" id="ProtNLM"/>
    </source>
</evidence>
<reference evidence="2" key="1">
    <citation type="journal article" date="2014" name="Int. J. Syst. Evol. Microbiol.">
        <title>Complete genome sequence of Corynebacterium casei LMG S-19264T (=DSM 44701T), isolated from a smear-ripened cheese.</title>
        <authorList>
            <consortium name="US DOE Joint Genome Institute (JGI-PGF)"/>
            <person name="Walter F."/>
            <person name="Albersmeier A."/>
            <person name="Kalinowski J."/>
            <person name="Ruckert C."/>
        </authorList>
    </citation>
    <scope>NUCLEOTIDE SEQUENCE</scope>
    <source>
        <strain evidence="2">KCTC 42651</strain>
    </source>
</reference>
<dbReference type="Pfam" id="PF10987">
    <property type="entry name" value="DUF2806"/>
    <property type="match status" value="1"/>
</dbReference>
<proteinExistence type="predicted"/>
<dbReference type="AlphaFoldDB" id="A0A918XRW8"/>
<gene>
    <name evidence="2" type="ORF">GCM10017083_24970</name>
</gene>
<organism evidence="2 3">
    <name type="scientific">Thalassobaculum fulvum</name>
    <dbReference type="NCBI Taxonomy" id="1633335"/>
    <lineage>
        <taxon>Bacteria</taxon>
        <taxon>Pseudomonadati</taxon>
        <taxon>Pseudomonadota</taxon>
        <taxon>Alphaproteobacteria</taxon>
        <taxon>Rhodospirillales</taxon>
        <taxon>Thalassobaculaceae</taxon>
        <taxon>Thalassobaculum</taxon>
    </lineage>
</organism>